<dbReference type="EMBL" id="WTYP01000001">
    <property type="protein sequence ID" value="MXP46750.1"/>
    <property type="molecule type" value="Genomic_DNA"/>
</dbReference>
<dbReference type="RefSeq" id="WP_160729950.1">
    <property type="nucleotide sequence ID" value="NZ_WTYP01000001.1"/>
</dbReference>
<dbReference type="Proteomes" id="UP000471435">
    <property type="component" value="Unassembled WGS sequence"/>
</dbReference>
<organism evidence="1 2">
    <name type="scientific">Pontixanthobacter luteolus</name>
    <dbReference type="NCBI Taxonomy" id="295089"/>
    <lineage>
        <taxon>Bacteria</taxon>
        <taxon>Pseudomonadati</taxon>
        <taxon>Pseudomonadota</taxon>
        <taxon>Alphaproteobacteria</taxon>
        <taxon>Sphingomonadales</taxon>
        <taxon>Erythrobacteraceae</taxon>
        <taxon>Pontixanthobacter</taxon>
    </lineage>
</organism>
<keyword evidence="2" id="KW-1185">Reference proteome</keyword>
<proteinExistence type="predicted"/>
<dbReference type="OrthoDB" id="7427292at2"/>
<evidence type="ECO:0000313" key="1">
    <source>
        <dbReference type="EMBL" id="MXP46750.1"/>
    </source>
</evidence>
<evidence type="ECO:0000313" key="2">
    <source>
        <dbReference type="Proteomes" id="UP000471435"/>
    </source>
</evidence>
<accession>A0A6I4V1N7</accession>
<sequence>MGLLLLAFAEGAKADAATVLTALEASERIFVSHVPDAIEHAGWAELLVDGLTYDISGFGVNAETRIARPRHHFGYSDTDYWPDSLPDTLAISLGPHLRNASSHLPILRGIMEIGVALSAALPDVIAVIWRPAELAIEPGHFQSDMARWLDGGTLPAQLLAPVNSSLDGGLQSTGLAHFTGQELRIEPELTEDRDYAMRLASRLLGQLLLSPPVSSVEQVIGPDGNALRLEPSRNGKFVRVWRG</sequence>
<dbReference type="AlphaFoldDB" id="A0A6I4V1N7"/>
<name>A0A6I4V1N7_9SPHN</name>
<protein>
    <submittedName>
        <fullName evidence="1">Uncharacterized protein</fullName>
    </submittedName>
</protein>
<comment type="caution">
    <text evidence="1">The sequence shown here is derived from an EMBL/GenBank/DDBJ whole genome shotgun (WGS) entry which is preliminary data.</text>
</comment>
<gene>
    <name evidence="1" type="ORF">GRI43_04985</name>
</gene>
<reference evidence="1 2" key="1">
    <citation type="submission" date="2019-12" db="EMBL/GenBank/DDBJ databases">
        <title>Genomic-based taxomic classification of the family Erythrobacteraceae.</title>
        <authorList>
            <person name="Xu L."/>
        </authorList>
    </citation>
    <scope>NUCLEOTIDE SEQUENCE [LARGE SCALE GENOMIC DNA]</scope>
    <source>
        <strain evidence="1 2">SW-109</strain>
    </source>
</reference>